<dbReference type="AlphaFoldDB" id="A0A919WHD4"/>
<reference evidence="1" key="1">
    <citation type="submission" date="2021-03" db="EMBL/GenBank/DDBJ databases">
        <title>Antimicrobial resistance genes in bacteria isolated from Japanese honey, and their potential for conferring macrolide and lincosamide resistance in the American foulbrood pathogen Paenibacillus larvae.</title>
        <authorList>
            <person name="Okamoto M."/>
            <person name="Kumagai M."/>
            <person name="Kanamori H."/>
            <person name="Takamatsu D."/>
        </authorList>
    </citation>
    <scope>NUCLEOTIDE SEQUENCE</scope>
    <source>
        <strain evidence="1">J27TS8</strain>
    </source>
</reference>
<accession>A0A919WHD4</accession>
<evidence type="ECO:0000313" key="1">
    <source>
        <dbReference type="EMBL" id="GIN61782.1"/>
    </source>
</evidence>
<dbReference type="EMBL" id="BORC01000002">
    <property type="protein sequence ID" value="GIN61782.1"/>
    <property type="molecule type" value="Genomic_DNA"/>
</dbReference>
<protein>
    <submittedName>
        <fullName evidence="1">Uncharacterized protein</fullName>
    </submittedName>
</protein>
<name>A0A919WHD4_9BACI</name>
<proteinExistence type="predicted"/>
<keyword evidence="2" id="KW-1185">Reference proteome</keyword>
<dbReference type="Proteomes" id="UP000682111">
    <property type="component" value="Unassembled WGS sequence"/>
</dbReference>
<evidence type="ECO:0000313" key="2">
    <source>
        <dbReference type="Proteomes" id="UP000682111"/>
    </source>
</evidence>
<comment type="caution">
    <text evidence="1">The sequence shown here is derived from an EMBL/GenBank/DDBJ whole genome shotgun (WGS) entry which is preliminary data.</text>
</comment>
<organism evidence="1 2">
    <name type="scientific">Robertmurraya siralis</name>
    <dbReference type="NCBI Taxonomy" id="77777"/>
    <lineage>
        <taxon>Bacteria</taxon>
        <taxon>Bacillati</taxon>
        <taxon>Bacillota</taxon>
        <taxon>Bacilli</taxon>
        <taxon>Bacillales</taxon>
        <taxon>Bacillaceae</taxon>
        <taxon>Robertmurraya</taxon>
    </lineage>
</organism>
<dbReference type="RefSeq" id="WP_095314653.1">
    <property type="nucleotide sequence ID" value="NZ_BORC01000002.1"/>
</dbReference>
<sequence length="73" mass="8450">MDTELLFQRIENMIISSTKSPKYISFSSVKMADLFGVKPIEIEREVQKLVEEGRLIKTQHSVLPSYEVYMLPS</sequence>
<gene>
    <name evidence="1" type="ORF">J27TS8_17750</name>
</gene>